<evidence type="ECO:0000256" key="1">
    <source>
        <dbReference type="ARBA" id="ARBA00022679"/>
    </source>
</evidence>
<dbReference type="AlphaFoldDB" id="A0A2V2BJJ8"/>
<dbReference type="Pfam" id="PF00583">
    <property type="entry name" value="Acetyltransf_1"/>
    <property type="match status" value="1"/>
</dbReference>
<dbReference type="STRING" id="574096.HA38_07845"/>
<dbReference type="SUPFAM" id="SSF55729">
    <property type="entry name" value="Acyl-CoA N-acyltransferases (Nat)"/>
    <property type="match status" value="1"/>
</dbReference>
<dbReference type="InterPro" id="IPR000182">
    <property type="entry name" value="GNAT_dom"/>
</dbReference>
<dbReference type="EMBL" id="QGHF01000003">
    <property type="protein sequence ID" value="PWK98601.1"/>
    <property type="molecule type" value="Genomic_DNA"/>
</dbReference>
<dbReference type="Proteomes" id="UP000245981">
    <property type="component" value="Unassembled WGS sequence"/>
</dbReference>
<evidence type="ECO:0000256" key="2">
    <source>
        <dbReference type="ARBA" id="ARBA00023315"/>
    </source>
</evidence>
<proteinExistence type="predicted"/>
<reference evidence="4 5" key="1">
    <citation type="submission" date="2018-05" db="EMBL/GenBank/DDBJ databases">
        <title>Genomic Encyclopedia of Type Strains, Phase IV (KMG-V): Genome sequencing to study the core and pangenomes of soil and plant-associated prokaryotes.</title>
        <authorList>
            <person name="Whitman W."/>
        </authorList>
    </citation>
    <scope>NUCLEOTIDE SEQUENCE [LARGE SCALE GENOMIC DNA]</scope>
    <source>
        <strain evidence="4 5">PNA 200-10</strain>
    </source>
</reference>
<protein>
    <submittedName>
        <fullName evidence="4">Acetyltransferase (GNAT) family protein</fullName>
    </submittedName>
</protein>
<dbReference type="PROSITE" id="PS51186">
    <property type="entry name" value="GNAT"/>
    <property type="match status" value="1"/>
</dbReference>
<dbReference type="PANTHER" id="PTHR43420">
    <property type="entry name" value="ACETYLTRANSFERASE"/>
    <property type="match status" value="1"/>
</dbReference>
<keyword evidence="2" id="KW-0012">Acyltransferase</keyword>
<comment type="caution">
    <text evidence="4">The sequence shown here is derived from an EMBL/GenBank/DDBJ whole genome shotgun (WGS) entry which is preliminary data.</text>
</comment>
<dbReference type="InterPro" id="IPR016181">
    <property type="entry name" value="Acyl_CoA_acyltransferase"/>
</dbReference>
<evidence type="ECO:0000313" key="5">
    <source>
        <dbReference type="Proteomes" id="UP000245981"/>
    </source>
</evidence>
<gene>
    <name evidence="4" type="ORF">C7431_103371</name>
</gene>
<keyword evidence="1 4" id="KW-0808">Transferase</keyword>
<dbReference type="CDD" id="cd04301">
    <property type="entry name" value="NAT_SF"/>
    <property type="match status" value="1"/>
</dbReference>
<name>A0A2V2BJJ8_9GAMM</name>
<sequence>MVKPYILQPLAEQDVSAFRAIRLEALRRHPDAFGADYDRERQQPDAFFAAMLRENLMLAGIDDQGQTAGIVGVRFNPGVKQRHIATLWGMYVRPEWRGSGLAKALLTAAIAEARECRSLKLAVSATNIAAARLYRSAGFQTYATDVAALYVDGVFHDTLLMRRDAEPER</sequence>
<dbReference type="InterPro" id="IPR050680">
    <property type="entry name" value="YpeA/RimI_acetyltransf"/>
</dbReference>
<organism evidence="4 5">
    <name type="scientific">Pantoea allii</name>
    <dbReference type="NCBI Taxonomy" id="574096"/>
    <lineage>
        <taxon>Bacteria</taxon>
        <taxon>Pseudomonadati</taxon>
        <taxon>Pseudomonadota</taxon>
        <taxon>Gammaproteobacteria</taxon>
        <taxon>Enterobacterales</taxon>
        <taxon>Erwiniaceae</taxon>
        <taxon>Pantoea</taxon>
    </lineage>
</organism>
<evidence type="ECO:0000259" key="3">
    <source>
        <dbReference type="PROSITE" id="PS51186"/>
    </source>
</evidence>
<feature type="domain" description="N-acetyltransferase" evidence="3">
    <location>
        <begin position="5"/>
        <end position="166"/>
    </location>
</feature>
<dbReference type="GO" id="GO:0016747">
    <property type="term" value="F:acyltransferase activity, transferring groups other than amino-acyl groups"/>
    <property type="evidence" value="ECO:0007669"/>
    <property type="project" value="InterPro"/>
</dbReference>
<evidence type="ECO:0000313" key="4">
    <source>
        <dbReference type="EMBL" id="PWK98601.1"/>
    </source>
</evidence>
<dbReference type="RefSeq" id="WP_244915433.1">
    <property type="nucleotide sequence ID" value="NZ_QGHF01000003.1"/>
</dbReference>
<dbReference type="PANTHER" id="PTHR43420:SF47">
    <property type="entry name" value="N-ACETYLTRANSFERASE DOMAIN-CONTAINING PROTEIN"/>
    <property type="match status" value="1"/>
</dbReference>
<dbReference type="Gene3D" id="3.40.630.30">
    <property type="match status" value="1"/>
</dbReference>
<accession>A0A2V2BJJ8</accession>